<keyword evidence="6" id="KW-1185">Reference proteome</keyword>
<gene>
    <name evidence="5" type="ORF">IEQ34_023064</name>
</gene>
<evidence type="ECO:0000256" key="2">
    <source>
        <dbReference type="PROSITE-ProRule" id="PRU00723"/>
    </source>
</evidence>
<feature type="domain" description="C3H1-type" evidence="4">
    <location>
        <begin position="387"/>
        <end position="415"/>
    </location>
</feature>
<evidence type="ECO:0000259" key="4">
    <source>
        <dbReference type="PROSITE" id="PS50103"/>
    </source>
</evidence>
<feature type="compositionally biased region" description="Basic and acidic residues" evidence="3">
    <location>
        <begin position="415"/>
        <end position="433"/>
    </location>
</feature>
<keyword evidence="1" id="KW-0238">DNA-binding</keyword>
<feature type="region of interest" description="Disordered" evidence="3">
    <location>
        <begin position="183"/>
        <end position="211"/>
    </location>
</feature>
<feature type="compositionally biased region" description="Basic and acidic residues" evidence="3">
    <location>
        <begin position="375"/>
        <end position="386"/>
    </location>
</feature>
<sequence length="433" mass="46845">MAGPTQSKRVSWAPGVNLCQVRLFLSEDAPSQSGLGSQDHLQAKAASLLHSSSAASDDSVPPGFEALHKSQIQRNIPLIKWQSPTSHWLKPEWLVVAGEESQEIASQDRRQLGVLEAVYPRLSSIPPDPCVSTDVQLVQFDDSQTLIIPIVAVEDEDTADQDAAAPTTISSYFIPPIAAAPERSLPSSMPPIPNLPPVQQPLSVSSEHGPGTSVKPDIAAAASAAFTAIMRSNEEGSLIDRDLLIKILRDPSMVGKLVSEHSAPKQTTLPAQPPSQIASGATNSGATNSAYPMHILVPTPAPSLKLLPPSSTTIPINIPAVLPKAPPTKDVNYYKSLIQKHGGDRQELTEPAPLPYENRHEYHSNPLGSIYGEGAGREMRQSDSRKPKIEKLCAYFNTPRGCRQGSRCSYLHDSSTSKKIERQRPSKRVKFDR</sequence>
<dbReference type="PANTHER" id="PTHR33400">
    <property type="entry name" value="ZINC FINGER CCCH DOMAIN-CONTAINING PROTEIN 6-RELATED"/>
    <property type="match status" value="1"/>
</dbReference>
<keyword evidence="2" id="KW-0479">Metal-binding</keyword>
<dbReference type="GO" id="GO:0003677">
    <property type="term" value="F:DNA binding"/>
    <property type="evidence" value="ECO:0007669"/>
    <property type="project" value="UniProtKB-KW"/>
</dbReference>
<dbReference type="PANTHER" id="PTHR33400:SF2">
    <property type="entry name" value="ZINC FINGER CCCH DOMAIN-CONTAINING PROTEIN 6"/>
    <property type="match status" value="1"/>
</dbReference>
<evidence type="ECO:0000256" key="1">
    <source>
        <dbReference type="ARBA" id="ARBA00023125"/>
    </source>
</evidence>
<dbReference type="Proteomes" id="UP000775213">
    <property type="component" value="Unassembled WGS sequence"/>
</dbReference>
<keyword evidence="2" id="KW-0863">Zinc-finger</keyword>
<name>A0AAV7FKE2_DENCH</name>
<proteinExistence type="predicted"/>
<reference evidence="5 6" key="1">
    <citation type="journal article" date="2021" name="Hortic Res">
        <title>Chromosome-scale assembly of the Dendrobium chrysotoxum genome enhances the understanding of orchid evolution.</title>
        <authorList>
            <person name="Zhang Y."/>
            <person name="Zhang G.Q."/>
            <person name="Zhang D."/>
            <person name="Liu X.D."/>
            <person name="Xu X.Y."/>
            <person name="Sun W.H."/>
            <person name="Yu X."/>
            <person name="Zhu X."/>
            <person name="Wang Z.W."/>
            <person name="Zhao X."/>
            <person name="Zhong W.Y."/>
            <person name="Chen H."/>
            <person name="Yin W.L."/>
            <person name="Huang T."/>
            <person name="Niu S.C."/>
            <person name="Liu Z.J."/>
        </authorList>
    </citation>
    <scope>NUCLEOTIDE SEQUENCE [LARGE SCALE GENOMIC DNA]</scope>
    <source>
        <strain evidence="5">Lindl</strain>
    </source>
</reference>
<protein>
    <recommendedName>
        <fullName evidence="4">C3H1-type domain-containing protein</fullName>
    </recommendedName>
</protein>
<feature type="zinc finger region" description="C3H1-type" evidence="2">
    <location>
        <begin position="387"/>
        <end position="415"/>
    </location>
</feature>
<evidence type="ECO:0000313" key="5">
    <source>
        <dbReference type="EMBL" id="KAH0449264.1"/>
    </source>
</evidence>
<dbReference type="InterPro" id="IPR000571">
    <property type="entry name" value="Znf_CCCH"/>
</dbReference>
<feature type="compositionally biased region" description="Polar residues" evidence="3">
    <location>
        <begin position="264"/>
        <end position="285"/>
    </location>
</feature>
<accession>A0AAV7FKE2</accession>
<dbReference type="EMBL" id="JAGFBR010000019">
    <property type="protein sequence ID" value="KAH0449264.1"/>
    <property type="molecule type" value="Genomic_DNA"/>
</dbReference>
<feature type="region of interest" description="Disordered" evidence="3">
    <location>
        <begin position="263"/>
        <end position="285"/>
    </location>
</feature>
<comment type="caution">
    <text evidence="5">The sequence shown here is derived from an EMBL/GenBank/DDBJ whole genome shotgun (WGS) entry which is preliminary data.</text>
</comment>
<evidence type="ECO:0000256" key="3">
    <source>
        <dbReference type="SAM" id="MobiDB-lite"/>
    </source>
</evidence>
<keyword evidence="2" id="KW-0862">Zinc</keyword>
<dbReference type="PROSITE" id="PS50103">
    <property type="entry name" value="ZF_C3H1"/>
    <property type="match status" value="1"/>
</dbReference>
<feature type="region of interest" description="Disordered" evidence="3">
    <location>
        <begin position="403"/>
        <end position="433"/>
    </location>
</feature>
<evidence type="ECO:0000313" key="6">
    <source>
        <dbReference type="Proteomes" id="UP000775213"/>
    </source>
</evidence>
<organism evidence="5 6">
    <name type="scientific">Dendrobium chrysotoxum</name>
    <name type="common">Orchid</name>
    <dbReference type="NCBI Taxonomy" id="161865"/>
    <lineage>
        <taxon>Eukaryota</taxon>
        <taxon>Viridiplantae</taxon>
        <taxon>Streptophyta</taxon>
        <taxon>Embryophyta</taxon>
        <taxon>Tracheophyta</taxon>
        <taxon>Spermatophyta</taxon>
        <taxon>Magnoliopsida</taxon>
        <taxon>Liliopsida</taxon>
        <taxon>Asparagales</taxon>
        <taxon>Orchidaceae</taxon>
        <taxon>Epidendroideae</taxon>
        <taxon>Malaxideae</taxon>
        <taxon>Dendrobiinae</taxon>
        <taxon>Dendrobium</taxon>
    </lineage>
</organism>
<feature type="compositionally biased region" description="Pro residues" evidence="3">
    <location>
        <begin position="188"/>
        <end position="199"/>
    </location>
</feature>
<dbReference type="GO" id="GO:0008270">
    <property type="term" value="F:zinc ion binding"/>
    <property type="evidence" value="ECO:0007669"/>
    <property type="project" value="UniProtKB-KW"/>
</dbReference>
<feature type="region of interest" description="Disordered" evidence="3">
    <location>
        <begin position="355"/>
        <end position="386"/>
    </location>
</feature>
<dbReference type="AlphaFoldDB" id="A0AAV7FKE2"/>